<sequence>MQLSNGIYEQVINEYISGKLKLLDESWKPEKDKIDIEDSKAILANYLSLIIRRALGHIKEKNRSIEDQIAACNHIIHYLSEISGEGSINECHIGEEAEILLSLYDKVNFPEITSRSIIRPETSIAQSSLFTGAAIEPSMAGELKKEILSSDRIEILVSFIKWGGIRIIADELQEFSNSGKKIRIITTSYMGATDYKAVEFLEGLANCEVKISYDTKRTRLHAKSYTFYRDNGFSTSYIGSSNLSNPAITSGLEWNVKITEKDNFDLLEKVKATFETYWNDSEFITFRPEDSVILKEALKLEKGEIPGDKTLCAFEIKPYYYQKEILEKLKSEREIHKSFKNLIVAATGTGKTVISAFDYKDFYKSKFNTGNYPKLLFVAHREEILKQSLYTFRGILRDQNFGNLLVGSHEPDSLDHLFISVQSFNSRNLWEYTKPDYYDMIIVDEFHHAAAPSYNKLLSYYNPKILVGLTATPERMDNLDILEYFDGKIAAEIRLAEAIDRKLLSPFHYFGVTDIVDPDSVKWSRGGYDRNELSKVYTGNTERAYHIADSIQKYVTEISGVAGLGFCVSIEHAIFMAETFNKLGIRSAALHSKSSREERDLIQGKLTKREINFIFVIDLYNEGVDIPEIDTVLFLRPTESITVFLQQLGRGLRLHEDKECLTVLDFVGRQNEHYRFGDKLSSILEVSACSVMNQIKTGNFMLPRGCHIHLEKVAMDKILENIRANLNNKRNLTNLIRNFESDSGLTLNLKNFLDYHAINPADLYSAATFTELCKNAGFLTHCAITKDDEFTVHNKLLKDAVYRLITVNSVSLIGEIIRLLKNPDELPEFTRSSYGRKVISVLYYSAYNAPVLDEPDSERIFSGIFDNEWIRDEIISALEYVTGKINFIEKPLDLGFNTPLKLHCTYSRDQIFAGLGYYTPNEKPPRGSREGVVHFREKNLDVFFITLNKTEKYFSPSTMYEDYAVNERLFHWQSQSTTSENSKTGKRYMNQKENSGKVLLFARESKKIQGRTRPYLCLGTAEYVSHTGSRPMNIIWRLDEEMPAGFLKVAMKMT</sequence>
<dbReference type="GO" id="GO:0016887">
    <property type="term" value="F:ATP hydrolysis activity"/>
    <property type="evidence" value="ECO:0007669"/>
    <property type="project" value="TreeGrafter"/>
</dbReference>
<dbReference type="CDD" id="cd18032">
    <property type="entry name" value="DEXHc_RE_I_III_res"/>
    <property type="match status" value="1"/>
</dbReference>
<dbReference type="InterPro" id="IPR006935">
    <property type="entry name" value="Helicase/UvrB_N"/>
</dbReference>
<evidence type="ECO:0000259" key="1">
    <source>
        <dbReference type="PROSITE" id="PS51192"/>
    </source>
</evidence>
<feature type="domain" description="Helicase ATP-binding" evidence="1">
    <location>
        <begin position="332"/>
        <end position="491"/>
    </location>
</feature>
<dbReference type="PANTHER" id="PTHR47962:SF7">
    <property type="entry name" value="MITOCHONDRIAL ATP-DEPENDENT HELICASE IRC3-RELATED"/>
    <property type="match status" value="1"/>
</dbReference>
<dbReference type="AlphaFoldDB" id="H1Z1G0"/>
<dbReference type="RefSeq" id="WP_004078563.1">
    <property type="nucleotide sequence ID" value="NZ_CM001436.1"/>
</dbReference>
<organism evidence="3 4">
    <name type="scientific">Methanoplanus limicola DSM 2279</name>
    <dbReference type="NCBI Taxonomy" id="937775"/>
    <lineage>
        <taxon>Archaea</taxon>
        <taxon>Methanobacteriati</taxon>
        <taxon>Methanobacteriota</taxon>
        <taxon>Stenosarchaea group</taxon>
        <taxon>Methanomicrobia</taxon>
        <taxon>Methanomicrobiales</taxon>
        <taxon>Methanomicrobiaceae</taxon>
        <taxon>Methanoplanus</taxon>
    </lineage>
</organism>
<dbReference type="CDD" id="cd09203">
    <property type="entry name" value="PLDc_N_DEXD_b1"/>
    <property type="match status" value="1"/>
</dbReference>
<evidence type="ECO:0000259" key="2">
    <source>
        <dbReference type="PROSITE" id="PS51194"/>
    </source>
</evidence>
<dbReference type="InterPro" id="IPR021835">
    <property type="entry name" value="DUF3427"/>
</dbReference>
<dbReference type="InterPro" id="IPR027417">
    <property type="entry name" value="P-loop_NTPase"/>
</dbReference>
<dbReference type="InterPro" id="IPR014001">
    <property type="entry name" value="Helicase_ATP-bd"/>
</dbReference>
<name>H1Z1G0_9EURY</name>
<dbReference type="STRING" id="937775.Metlim_2248"/>
<dbReference type="Pfam" id="PF00271">
    <property type="entry name" value="Helicase_C"/>
    <property type="match status" value="1"/>
</dbReference>
<dbReference type="REBASE" id="95914">
    <property type="entry name" value="Mli2279ORF2248P"/>
</dbReference>
<accession>H1Z1G0</accession>
<dbReference type="Gene3D" id="3.30.870.10">
    <property type="entry name" value="Endonuclease Chain A"/>
    <property type="match status" value="1"/>
</dbReference>
<dbReference type="PROSITE" id="PS51194">
    <property type="entry name" value="HELICASE_CTER"/>
    <property type="match status" value="1"/>
</dbReference>
<feature type="domain" description="Helicase C-terminal" evidence="2">
    <location>
        <begin position="550"/>
        <end position="699"/>
    </location>
</feature>
<dbReference type="SUPFAM" id="SSF52540">
    <property type="entry name" value="P-loop containing nucleoside triphosphate hydrolases"/>
    <property type="match status" value="1"/>
</dbReference>
<dbReference type="SMART" id="SM00487">
    <property type="entry name" value="DEXDc"/>
    <property type="match status" value="1"/>
</dbReference>
<dbReference type="GO" id="GO:0140097">
    <property type="term" value="F:catalytic activity, acting on DNA"/>
    <property type="evidence" value="ECO:0007669"/>
    <property type="project" value="UniProtKB-ARBA"/>
</dbReference>
<dbReference type="Proteomes" id="UP000005741">
    <property type="component" value="Chromosome"/>
</dbReference>
<dbReference type="InParanoid" id="H1Z1G0"/>
<gene>
    <name evidence="3" type="ORF">Metlim_2248</name>
</gene>
<keyword evidence="4" id="KW-1185">Reference proteome</keyword>
<dbReference type="Pfam" id="PF11907">
    <property type="entry name" value="DUF3427"/>
    <property type="match status" value="1"/>
</dbReference>
<protein>
    <submittedName>
        <fullName evidence="3">Type III restriction protein res subunit</fullName>
    </submittedName>
</protein>
<dbReference type="GO" id="GO:0120545">
    <property type="term" value="F:nucleic acid conformation isomerase activity"/>
    <property type="evidence" value="ECO:0007669"/>
    <property type="project" value="UniProtKB-ARBA"/>
</dbReference>
<dbReference type="InterPro" id="IPR001650">
    <property type="entry name" value="Helicase_C-like"/>
</dbReference>
<dbReference type="PANTHER" id="PTHR47962">
    <property type="entry name" value="ATP-DEPENDENT HELICASE LHR-RELATED-RELATED"/>
    <property type="match status" value="1"/>
</dbReference>
<evidence type="ECO:0000313" key="3">
    <source>
        <dbReference type="EMBL" id="EHQ36307.1"/>
    </source>
</evidence>
<evidence type="ECO:0000313" key="4">
    <source>
        <dbReference type="Proteomes" id="UP000005741"/>
    </source>
</evidence>
<dbReference type="CDD" id="cd18799">
    <property type="entry name" value="SF2_C_EcoAI-like"/>
    <property type="match status" value="1"/>
</dbReference>
<reference evidence="3 4" key="1">
    <citation type="submission" date="2011-10" db="EMBL/GenBank/DDBJ databases">
        <title>The Improved High-Quality Draft genome of Methanoplanus limicola DSM 2279.</title>
        <authorList>
            <consortium name="US DOE Joint Genome Institute (JGI-PGF)"/>
            <person name="Lucas S."/>
            <person name="Copeland A."/>
            <person name="Lapidus A."/>
            <person name="Glavina del Rio T."/>
            <person name="Dalin E."/>
            <person name="Tice H."/>
            <person name="Bruce D."/>
            <person name="Goodwin L."/>
            <person name="Pitluck S."/>
            <person name="Peters L."/>
            <person name="Mikhailova N."/>
            <person name="Lu M."/>
            <person name="Kyrpides N."/>
            <person name="Mavromatis K."/>
            <person name="Ivanova N."/>
            <person name="Markowitz V."/>
            <person name="Cheng J.-F."/>
            <person name="Hugenholtz P."/>
            <person name="Woyke T."/>
            <person name="Wu D."/>
            <person name="Wirth R."/>
            <person name="Brambilla E.-M."/>
            <person name="Klenk H.-P."/>
            <person name="Eisen J.A."/>
        </authorList>
    </citation>
    <scope>NUCLEOTIDE SEQUENCE [LARGE SCALE GENOMIC DNA]</scope>
    <source>
        <strain evidence="3 4">DSM 2279</strain>
    </source>
</reference>
<dbReference type="Pfam" id="PF04851">
    <property type="entry name" value="ResIII"/>
    <property type="match status" value="1"/>
</dbReference>
<dbReference type="GO" id="GO:0003677">
    <property type="term" value="F:DNA binding"/>
    <property type="evidence" value="ECO:0007669"/>
    <property type="project" value="InterPro"/>
</dbReference>
<dbReference type="InterPro" id="IPR052511">
    <property type="entry name" value="ATP-dep_Helicase"/>
</dbReference>
<dbReference type="Pfam" id="PF13091">
    <property type="entry name" value="PLDc_2"/>
    <property type="match status" value="1"/>
</dbReference>
<dbReference type="SMART" id="SM00490">
    <property type="entry name" value="HELICc"/>
    <property type="match status" value="1"/>
</dbReference>
<dbReference type="GO" id="GO:0005524">
    <property type="term" value="F:ATP binding"/>
    <property type="evidence" value="ECO:0007669"/>
    <property type="project" value="InterPro"/>
</dbReference>
<dbReference type="EMBL" id="CM001436">
    <property type="protein sequence ID" value="EHQ36307.1"/>
    <property type="molecule type" value="Genomic_DNA"/>
</dbReference>
<dbReference type="PATRIC" id="fig|937775.9.peg.2547"/>
<dbReference type="InterPro" id="IPR025202">
    <property type="entry name" value="PLD-like_dom"/>
</dbReference>
<dbReference type="Gene3D" id="3.40.50.300">
    <property type="entry name" value="P-loop containing nucleotide triphosphate hydrolases"/>
    <property type="match status" value="2"/>
</dbReference>
<dbReference type="SUPFAM" id="SSF56024">
    <property type="entry name" value="Phospholipase D/nuclease"/>
    <property type="match status" value="1"/>
</dbReference>
<dbReference type="OrthoDB" id="11644at2157"/>
<dbReference type="PROSITE" id="PS51192">
    <property type="entry name" value="HELICASE_ATP_BIND_1"/>
    <property type="match status" value="1"/>
</dbReference>
<dbReference type="HOGENOM" id="CLU_005588_1_1_2"/>
<proteinExistence type="predicted"/>